<dbReference type="SUPFAM" id="SSF52172">
    <property type="entry name" value="CheY-like"/>
    <property type="match status" value="1"/>
</dbReference>
<evidence type="ECO:0000313" key="4">
    <source>
        <dbReference type="EMBL" id="AEL25282.1"/>
    </source>
</evidence>
<name>G0J3S6_CYCMS</name>
<evidence type="ECO:0000313" key="5">
    <source>
        <dbReference type="Proteomes" id="UP000001635"/>
    </source>
</evidence>
<dbReference type="Gene3D" id="3.40.50.2300">
    <property type="match status" value="1"/>
</dbReference>
<dbReference type="PANTHER" id="PTHR45339">
    <property type="entry name" value="HYBRID SIGNAL TRANSDUCTION HISTIDINE KINASE J"/>
    <property type="match status" value="1"/>
</dbReference>
<accession>G0J3S6</accession>
<dbReference type="RefSeq" id="WP_014019577.1">
    <property type="nucleotide sequence ID" value="NC_015914.1"/>
</dbReference>
<dbReference type="KEGG" id="cmr:Cycma_1520"/>
<dbReference type="AlphaFoldDB" id="G0J3S6"/>
<dbReference type="STRING" id="880070.Cycma_1520"/>
<dbReference type="GO" id="GO:0000160">
    <property type="term" value="P:phosphorelay signal transduction system"/>
    <property type="evidence" value="ECO:0007669"/>
    <property type="project" value="InterPro"/>
</dbReference>
<evidence type="ECO:0000259" key="3">
    <source>
        <dbReference type="PROSITE" id="PS50110"/>
    </source>
</evidence>
<dbReference type="InterPro" id="IPR011006">
    <property type="entry name" value="CheY-like_superfamily"/>
</dbReference>
<dbReference type="PROSITE" id="PS50110">
    <property type="entry name" value="RESPONSE_REGULATORY"/>
    <property type="match status" value="1"/>
</dbReference>
<dbReference type="PANTHER" id="PTHR45339:SF3">
    <property type="entry name" value="HISTIDINE KINASE"/>
    <property type="match status" value="1"/>
</dbReference>
<feature type="modified residue" description="4-aspartylphosphate" evidence="2">
    <location>
        <position position="67"/>
    </location>
</feature>
<proteinExistence type="predicted"/>
<dbReference type="OrthoDB" id="9796457at2"/>
<evidence type="ECO:0000256" key="1">
    <source>
        <dbReference type="ARBA" id="ARBA00022553"/>
    </source>
</evidence>
<keyword evidence="1 2" id="KW-0597">Phosphoprotein</keyword>
<feature type="domain" description="Response regulatory" evidence="3">
    <location>
        <begin position="17"/>
        <end position="135"/>
    </location>
</feature>
<organism evidence="4 5">
    <name type="scientific">Cyclobacterium marinum (strain ATCC 25205 / DSM 745 / LMG 13164 / NCIMB 1802)</name>
    <name type="common">Flectobacillus marinus</name>
    <dbReference type="NCBI Taxonomy" id="880070"/>
    <lineage>
        <taxon>Bacteria</taxon>
        <taxon>Pseudomonadati</taxon>
        <taxon>Bacteroidota</taxon>
        <taxon>Cytophagia</taxon>
        <taxon>Cytophagales</taxon>
        <taxon>Cyclobacteriaceae</taxon>
        <taxon>Cyclobacterium</taxon>
    </lineage>
</organism>
<protein>
    <submittedName>
        <fullName evidence="4">Response regulator receiver protein</fullName>
    </submittedName>
</protein>
<gene>
    <name evidence="4" type="ordered locus">Cycma_1520</name>
</gene>
<keyword evidence="5" id="KW-1185">Reference proteome</keyword>
<reference evidence="5" key="1">
    <citation type="submission" date="2011-07" db="EMBL/GenBank/DDBJ databases">
        <title>The complete genome of Cyclobacterium marinum DSM 745.</title>
        <authorList>
            <person name="Lucas S."/>
            <person name="Han J."/>
            <person name="Lapidus A."/>
            <person name="Bruce D."/>
            <person name="Goodwin L."/>
            <person name="Pitluck S."/>
            <person name="Peters L."/>
            <person name="Kyrpides N."/>
            <person name="Mavromatis K."/>
            <person name="Ivanova N."/>
            <person name="Ovchinnikova G."/>
            <person name="Chertkov O."/>
            <person name="Detter J.C."/>
            <person name="Tapia R."/>
            <person name="Han C."/>
            <person name="Land M."/>
            <person name="Hauser L."/>
            <person name="Markowitz V."/>
            <person name="Cheng J.-F."/>
            <person name="Hugenholtz P."/>
            <person name="Woyke T."/>
            <person name="Wu D."/>
            <person name="Tindall B."/>
            <person name="Schuetze A."/>
            <person name="Brambilla E."/>
            <person name="Klenk H.-P."/>
            <person name="Eisen J.A."/>
        </authorList>
    </citation>
    <scope>NUCLEOTIDE SEQUENCE [LARGE SCALE GENOMIC DNA]</scope>
    <source>
        <strain evidence="5">ATCC 25205 / DSM 745 / LMG 13164 / NCIMB 1802</strain>
    </source>
</reference>
<dbReference type="InterPro" id="IPR001789">
    <property type="entry name" value="Sig_transdc_resp-reg_receiver"/>
</dbReference>
<dbReference type="EMBL" id="CP002955">
    <property type="protein sequence ID" value="AEL25282.1"/>
    <property type="molecule type" value="Genomic_DNA"/>
</dbReference>
<evidence type="ECO:0000256" key="2">
    <source>
        <dbReference type="PROSITE-ProRule" id="PRU00169"/>
    </source>
</evidence>
<dbReference type="Proteomes" id="UP000001635">
    <property type="component" value="Chromosome"/>
</dbReference>
<sequence>MNNSKTNNPSFKLEGKRFLIVDDDPIIRMVMKSMFKNWDHISIEMVMDGEQALEKLKHSFYDLVIMDLQMPVLNGYQTAKAIRGGECGELRKNIPILAVTADLSDMARTKSSQMDYVLIKPFDLEKLETAILHCLMPGEQLNKQAN</sequence>
<dbReference type="Pfam" id="PF00072">
    <property type="entry name" value="Response_reg"/>
    <property type="match status" value="1"/>
</dbReference>
<dbReference type="SMART" id="SM00448">
    <property type="entry name" value="REC"/>
    <property type="match status" value="1"/>
</dbReference>
<dbReference type="eggNOG" id="COG0784">
    <property type="taxonomic scope" value="Bacteria"/>
</dbReference>
<dbReference type="HOGENOM" id="CLU_000445_69_12_10"/>
<dbReference type="CDD" id="cd17546">
    <property type="entry name" value="REC_hyHK_CKI1_RcsC-like"/>
    <property type="match status" value="1"/>
</dbReference>